<evidence type="ECO:0000313" key="3">
    <source>
        <dbReference type="Proteomes" id="UP000825935"/>
    </source>
</evidence>
<reference evidence="2" key="1">
    <citation type="submission" date="2021-08" db="EMBL/GenBank/DDBJ databases">
        <title>WGS assembly of Ceratopteris richardii.</title>
        <authorList>
            <person name="Marchant D.B."/>
            <person name="Chen G."/>
            <person name="Jenkins J."/>
            <person name="Shu S."/>
            <person name="Leebens-Mack J."/>
            <person name="Grimwood J."/>
            <person name="Schmutz J."/>
            <person name="Soltis P."/>
            <person name="Soltis D."/>
            <person name="Chen Z.-H."/>
        </authorList>
    </citation>
    <scope>NUCLEOTIDE SEQUENCE</scope>
    <source>
        <strain evidence="2">Whitten #5841</strain>
        <tissue evidence="2">Leaf</tissue>
    </source>
</reference>
<comment type="caution">
    <text evidence="2">The sequence shown here is derived from an EMBL/GenBank/DDBJ whole genome shotgun (WGS) entry which is preliminary data.</text>
</comment>
<feature type="signal peptide" evidence="1">
    <location>
        <begin position="1"/>
        <end position="23"/>
    </location>
</feature>
<organism evidence="2 3">
    <name type="scientific">Ceratopteris richardii</name>
    <name type="common">Triangle waterfern</name>
    <dbReference type="NCBI Taxonomy" id="49495"/>
    <lineage>
        <taxon>Eukaryota</taxon>
        <taxon>Viridiplantae</taxon>
        <taxon>Streptophyta</taxon>
        <taxon>Embryophyta</taxon>
        <taxon>Tracheophyta</taxon>
        <taxon>Polypodiopsida</taxon>
        <taxon>Polypodiidae</taxon>
        <taxon>Polypodiales</taxon>
        <taxon>Pteridineae</taxon>
        <taxon>Pteridaceae</taxon>
        <taxon>Parkerioideae</taxon>
        <taxon>Ceratopteris</taxon>
    </lineage>
</organism>
<keyword evidence="1" id="KW-0732">Signal</keyword>
<proteinExistence type="predicted"/>
<gene>
    <name evidence="2" type="ORF">KP509_22G054500</name>
</gene>
<protein>
    <recommendedName>
        <fullName evidence="4">Secreted protein</fullName>
    </recommendedName>
</protein>
<feature type="chain" id="PRO_5035897521" description="Secreted protein" evidence="1">
    <location>
        <begin position="24"/>
        <end position="83"/>
    </location>
</feature>
<dbReference type="Proteomes" id="UP000825935">
    <property type="component" value="Chromosome 22"/>
</dbReference>
<evidence type="ECO:0000256" key="1">
    <source>
        <dbReference type="SAM" id="SignalP"/>
    </source>
</evidence>
<sequence length="83" mass="9336">MASMGITLFLWEAMGLWMATIFASDSPELHHPDVGIKWLHKGVDAARTPNVRHLIFFPIFPIFDDLRIPPYSKENKCAGALAI</sequence>
<evidence type="ECO:0000313" key="2">
    <source>
        <dbReference type="EMBL" id="KAH7307327.1"/>
    </source>
</evidence>
<dbReference type="AlphaFoldDB" id="A0A8T2S7A2"/>
<accession>A0A8T2S7A2</accession>
<name>A0A8T2S7A2_CERRI</name>
<evidence type="ECO:0008006" key="4">
    <source>
        <dbReference type="Google" id="ProtNLM"/>
    </source>
</evidence>
<dbReference type="EMBL" id="CM035427">
    <property type="protein sequence ID" value="KAH7307327.1"/>
    <property type="molecule type" value="Genomic_DNA"/>
</dbReference>
<keyword evidence="3" id="KW-1185">Reference proteome</keyword>